<dbReference type="PANTHER" id="PTHR46716:SF1">
    <property type="entry name" value="MITOGEN-ACTIVATED PROTEIN KINASE KINASE KINASE 7"/>
    <property type="match status" value="1"/>
</dbReference>
<protein>
    <recommendedName>
        <fullName evidence="7">Protein kinase domain-containing protein</fullName>
    </recommendedName>
</protein>
<keyword evidence="1" id="KW-0723">Serine/threonine-protein kinase</keyword>
<evidence type="ECO:0000256" key="3">
    <source>
        <dbReference type="ARBA" id="ARBA00022741"/>
    </source>
</evidence>
<evidence type="ECO:0000256" key="6">
    <source>
        <dbReference type="SAM" id="MobiDB-lite"/>
    </source>
</evidence>
<dbReference type="GO" id="GO:0006955">
    <property type="term" value="P:immune response"/>
    <property type="evidence" value="ECO:0007669"/>
    <property type="project" value="TreeGrafter"/>
</dbReference>
<evidence type="ECO:0000313" key="9">
    <source>
        <dbReference type="Proteomes" id="UP000247702"/>
    </source>
</evidence>
<feature type="region of interest" description="Disordered" evidence="6">
    <location>
        <begin position="493"/>
        <end position="525"/>
    </location>
</feature>
<dbReference type="GO" id="GO:0004709">
    <property type="term" value="F:MAP kinase kinase kinase activity"/>
    <property type="evidence" value="ECO:0007669"/>
    <property type="project" value="TreeGrafter"/>
</dbReference>
<keyword evidence="4" id="KW-0418">Kinase</keyword>
<keyword evidence="2" id="KW-0808">Transferase</keyword>
<dbReference type="PROSITE" id="PS50011">
    <property type="entry name" value="PROTEIN_KINASE_DOM"/>
    <property type="match status" value="1"/>
</dbReference>
<keyword evidence="9" id="KW-1185">Reference proteome</keyword>
<dbReference type="Gene3D" id="1.10.510.10">
    <property type="entry name" value="Transferase(Phosphotransferase) domain 1"/>
    <property type="match status" value="2"/>
</dbReference>
<dbReference type="PANTHER" id="PTHR46716">
    <property type="entry name" value="MITOGEN-ACTIVATED PROTEIN KINASE KINASE KINASE 7"/>
    <property type="match status" value="1"/>
</dbReference>
<dbReference type="GO" id="GO:0005524">
    <property type="term" value="F:ATP binding"/>
    <property type="evidence" value="ECO:0007669"/>
    <property type="project" value="UniProtKB-KW"/>
</dbReference>
<evidence type="ECO:0000313" key="8">
    <source>
        <dbReference type="EMBL" id="GBB96917.1"/>
    </source>
</evidence>
<reference evidence="8 9" key="1">
    <citation type="submission" date="2017-11" db="EMBL/GenBank/DDBJ databases">
        <title>The genome of Rhizophagus clarus HR1 reveals common genetic basis of auxotrophy among arbuscular mycorrhizal fungi.</title>
        <authorList>
            <person name="Kobayashi Y."/>
        </authorList>
    </citation>
    <scope>NUCLEOTIDE SEQUENCE [LARGE SCALE GENOMIC DNA]</scope>
    <source>
        <strain evidence="8 9">HR1</strain>
    </source>
</reference>
<dbReference type="SUPFAM" id="SSF56112">
    <property type="entry name" value="Protein kinase-like (PK-like)"/>
    <property type="match status" value="1"/>
</dbReference>
<keyword evidence="3" id="KW-0547">Nucleotide-binding</keyword>
<organism evidence="8 9">
    <name type="scientific">Rhizophagus clarus</name>
    <dbReference type="NCBI Taxonomy" id="94130"/>
    <lineage>
        <taxon>Eukaryota</taxon>
        <taxon>Fungi</taxon>
        <taxon>Fungi incertae sedis</taxon>
        <taxon>Mucoromycota</taxon>
        <taxon>Glomeromycotina</taxon>
        <taxon>Glomeromycetes</taxon>
        <taxon>Glomerales</taxon>
        <taxon>Glomeraceae</taxon>
        <taxon>Rhizophagus</taxon>
    </lineage>
</organism>
<keyword evidence="5" id="KW-0067">ATP-binding</keyword>
<gene>
    <name evidence="8" type="ORF">RclHR1_02870015</name>
</gene>
<evidence type="ECO:0000256" key="1">
    <source>
        <dbReference type="ARBA" id="ARBA00022527"/>
    </source>
</evidence>
<feature type="compositionally biased region" description="Acidic residues" evidence="6">
    <location>
        <begin position="516"/>
        <end position="525"/>
    </location>
</feature>
<comment type="caution">
    <text evidence="8">The sequence shown here is derived from an EMBL/GenBank/DDBJ whole genome shotgun (WGS) entry which is preliminary data.</text>
</comment>
<dbReference type="InterPro" id="IPR000719">
    <property type="entry name" value="Prot_kinase_dom"/>
</dbReference>
<proteinExistence type="predicted"/>
<dbReference type="EMBL" id="BEXD01002079">
    <property type="protein sequence ID" value="GBB96917.1"/>
    <property type="molecule type" value="Genomic_DNA"/>
</dbReference>
<dbReference type="GO" id="GO:0007254">
    <property type="term" value="P:JNK cascade"/>
    <property type="evidence" value="ECO:0007669"/>
    <property type="project" value="TreeGrafter"/>
</dbReference>
<evidence type="ECO:0000256" key="4">
    <source>
        <dbReference type="ARBA" id="ARBA00022777"/>
    </source>
</evidence>
<feature type="domain" description="Protein kinase" evidence="7">
    <location>
        <begin position="1"/>
        <end position="368"/>
    </location>
</feature>
<dbReference type="InterPro" id="IPR001245">
    <property type="entry name" value="Ser-Thr/Tyr_kinase_cat_dom"/>
</dbReference>
<accession>A0A2Z6R3E7</accession>
<dbReference type="Proteomes" id="UP000247702">
    <property type="component" value="Unassembled WGS sequence"/>
</dbReference>
<evidence type="ECO:0000259" key="7">
    <source>
        <dbReference type="PROSITE" id="PS50011"/>
    </source>
</evidence>
<name>A0A2Z6R3E7_9GLOM</name>
<evidence type="ECO:0000256" key="2">
    <source>
        <dbReference type="ARBA" id="ARBA00022679"/>
    </source>
</evidence>
<dbReference type="InterPro" id="IPR011009">
    <property type="entry name" value="Kinase-like_dom_sf"/>
</dbReference>
<dbReference type="AlphaFoldDB" id="A0A2Z6R3E7"/>
<sequence>MSVIRSELVYATNNRVTNLTDTNIHDNIHKQFEFQKQTVLADKILTNDEKTEAIRILTKNYDRNKVMYNDGTRRTCENCNQECLATLYCEYCVRNYLKENFSNWTSGNDNIDSLIQKCQMESLGPANIVEWIPYSNLENIKYLTKGGFSEIYTADWINGDYDEWDSHKQQLIRFGTCSIILKKLENVESANQSWFEEAKSHLNISNKWADIVRCYGLTQNPSNGNYMLVMMKMDRFAFWKYIIFSQFNDAWCISDLGFCGPADKSSKSIYGNLPYIAPEVIVGRGYTFASDVYSIAILMWEISSGQPPFINYEHENEIVMNIINGIRPKIVPGTPLEYKNLMKQCWDANPLKRLDINVLEKKMKKILLYYQNMPDELFQSETNSLENNKANNLETNYTNSRLFTSKIHNFENLSEPRNAIEEEQEGFHSKLYDFSISDNINDFNKSNNQNSNKTSKIINIFKGSSKRISKIFKKLQINSNDNEKKMIQQQIRSQNINIDDDDEVYNNPNLHSKEQDELEIPDDGF</sequence>
<dbReference type="Pfam" id="PF07714">
    <property type="entry name" value="PK_Tyr_Ser-Thr"/>
    <property type="match status" value="1"/>
</dbReference>
<evidence type="ECO:0000256" key="5">
    <source>
        <dbReference type="ARBA" id="ARBA00022840"/>
    </source>
</evidence>